<dbReference type="Gene3D" id="3.50.50.60">
    <property type="entry name" value="FAD/NAD(P)-binding domain"/>
    <property type="match status" value="1"/>
</dbReference>
<evidence type="ECO:0000313" key="13">
    <source>
        <dbReference type="Proteomes" id="UP000664417"/>
    </source>
</evidence>
<dbReference type="GO" id="GO:0046416">
    <property type="term" value="P:D-amino acid metabolic process"/>
    <property type="evidence" value="ECO:0007669"/>
    <property type="project" value="InterPro"/>
</dbReference>
<evidence type="ECO:0000256" key="1">
    <source>
        <dbReference type="ARBA" id="ARBA00001974"/>
    </source>
</evidence>
<gene>
    <name evidence="12" type="primary">thiO</name>
    <name evidence="12" type="ORF">J3U88_01190</name>
</gene>
<evidence type="ECO:0000256" key="2">
    <source>
        <dbReference type="ARBA" id="ARBA00004948"/>
    </source>
</evidence>
<keyword evidence="6" id="KW-0784">Thiamine biosynthesis</keyword>
<sequence length="358" mass="38592">MTRSLGIAGAGLIGRMIALAMQRAGHTVTLFDRDSRAGHDSCSWVGAGMLTPLAELEKAEPIITELGLASLKAWPLWLAGLPEPVYFQSSGSLVVAHQQDHRELEAFRAQVTRKNTTAAQLHRLDRRALAELEPELAPRFNGACFLEPEGQLEPRMLLPALAAALDAAEVVWHEKVAVTAVAPGCIQTAQAGYHFDQVVDCRGLGARAQWPHLRGVRGEVVRLYAPEVQIGRPIRLMHPRYPIYISPRPNQQVVIGATQIESDARGPVTVRSALELLSAAFSLHPGFAEAEILETAAQCRPALPDNLPALQVGAGLLRVNGLYRHGYLIAPAVTAACVAVLSGEPQPYPTLLQSDDAP</sequence>
<name>A0A8J7Q0M7_9BACT</name>
<protein>
    <recommendedName>
        <fullName evidence="9">D-amino-acid oxidase</fullName>
        <ecNumber evidence="8">1.4.3.3</ecNumber>
    </recommendedName>
</protein>
<evidence type="ECO:0000256" key="6">
    <source>
        <dbReference type="ARBA" id="ARBA00022977"/>
    </source>
</evidence>
<dbReference type="GO" id="GO:0009229">
    <property type="term" value="P:thiamine diphosphate biosynthetic process"/>
    <property type="evidence" value="ECO:0007669"/>
    <property type="project" value="UniProtKB-UniPathway"/>
</dbReference>
<feature type="domain" description="FAD dependent oxidoreductase" evidence="11">
    <location>
        <begin position="7"/>
        <end position="333"/>
    </location>
</feature>
<comment type="pathway">
    <text evidence="2">Cofactor biosynthesis; thiamine diphosphate biosynthesis.</text>
</comment>
<evidence type="ECO:0000259" key="11">
    <source>
        <dbReference type="Pfam" id="PF01266"/>
    </source>
</evidence>
<keyword evidence="4" id="KW-0285">Flavoprotein</keyword>
<evidence type="ECO:0000256" key="10">
    <source>
        <dbReference type="ARBA" id="ARBA00049547"/>
    </source>
</evidence>
<comment type="cofactor">
    <cofactor evidence="1">
        <name>FAD</name>
        <dbReference type="ChEBI" id="CHEBI:57692"/>
    </cofactor>
</comment>
<dbReference type="InterPro" id="IPR006076">
    <property type="entry name" value="FAD-dep_OxRdtase"/>
</dbReference>
<evidence type="ECO:0000256" key="4">
    <source>
        <dbReference type="ARBA" id="ARBA00022630"/>
    </source>
</evidence>
<evidence type="ECO:0000256" key="3">
    <source>
        <dbReference type="ARBA" id="ARBA00006730"/>
    </source>
</evidence>
<accession>A0A8J7Q0M7</accession>
<keyword evidence="7 12" id="KW-0560">Oxidoreductase</keyword>
<dbReference type="Proteomes" id="UP000664417">
    <property type="component" value="Unassembled WGS sequence"/>
</dbReference>
<dbReference type="UniPathway" id="UPA00060"/>
<keyword evidence="5" id="KW-0274">FAD</keyword>
<dbReference type="AlphaFoldDB" id="A0A8J7Q0M7"/>
<dbReference type="InterPro" id="IPR036188">
    <property type="entry name" value="FAD/NAD-bd_sf"/>
</dbReference>
<dbReference type="InterPro" id="IPR012727">
    <property type="entry name" value="Gly_oxidase_ThiO"/>
</dbReference>
<evidence type="ECO:0000256" key="5">
    <source>
        <dbReference type="ARBA" id="ARBA00022827"/>
    </source>
</evidence>
<organism evidence="12 13">
    <name type="scientific">Acanthopleuribacter pedis</name>
    <dbReference type="NCBI Taxonomy" id="442870"/>
    <lineage>
        <taxon>Bacteria</taxon>
        <taxon>Pseudomonadati</taxon>
        <taxon>Acidobacteriota</taxon>
        <taxon>Holophagae</taxon>
        <taxon>Acanthopleuribacterales</taxon>
        <taxon>Acanthopleuribacteraceae</taxon>
        <taxon>Acanthopleuribacter</taxon>
    </lineage>
</organism>
<evidence type="ECO:0000256" key="9">
    <source>
        <dbReference type="ARBA" id="ARBA00039751"/>
    </source>
</evidence>
<dbReference type="Pfam" id="PF01266">
    <property type="entry name" value="DAO"/>
    <property type="match status" value="1"/>
</dbReference>
<dbReference type="GO" id="GO:0003884">
    <property type="term" value="F:D-amino-acid oxidase activity"/>
    <property type="evidence" value="ECO:0007669"/>
    <property type="project" value="UniProtKB-EC"/>
</dbReference>
<reference evidence="12" key="1">
    <citation type="submission" date="2021-03" db="EMBL/GenBank/DDBJ databases">
        <authorList>
            <person name="Wang G."/>
        </authorList>
    </citation>
    <scope>NUCLEOTIDE SEQUENCE</scope>
    <source>
        <strain evidence="12">KCTC 12899</strain>
    </source>
</reference>
<proteinExistence type="inferred from homology"/>
<dbReference type="SUPFAM" id="SSF54373">
    <property type="entry name" value="FAD-linked reductases, C-terminal domain"/>
    <property type="match status" value="1"/>
</dbReference>
<dbReference type="RefSeq" id="WP_207856291.1">
    <property type="nucleotide sequence ID" value="NZ_JAFREP010000001.1"/>
</dbReference>
<dbReference type="Gene3D" id="3.30.9.10">
    <property type="entry name" value="D-Amino Acid Oxidase, subunit A, domain 2"/>
    <property type="match status" value="1"/>
</dbReference>
<dbReference type="EMBL" id="JAFREP010000001">
    <property type="protein sequence ID" value="MBO1317055.1"/>
    <property type="molecule type" value="Genomic_DNA"/>
</dbReference>
<evidence type="ECO:0000313" key="12">
    <source>
        <dbReference type="EMBL" id="MBO1317055.1"/>
    </source>
</evidence>
<comment type="catalytic activity">
    <reaction evidence="10">
        <text>a D-alpha-amino acid + O2 + H2O = a 2-oxocarboxylate + H2O2 + NH4(+)</text>
        <dbReference type="Rhea" id="RHEA:21816"/>
        <dbReference type="ChEBI" id="CHEBI:15377"/>
        <dbReference type="ChEBI" id="CHEBI:15379"/>
        <dbReference type="ChEBI" id="CHEBI:16240"/>
        <dbReference type="ChEBI" id="CHEBI:28938"/>
        <dbReference type="ChEBI" id="CHEBI:35179"/>
        <dbReference type="ChEBI" id="CHEBI:59871"/>
        <dbReference type="EC" id="1.4.3.3"/>
    </reaction>
    <physiologicalReaction direction="left-to-right" evidence="10">
        <dbReference type="Rhea" id="RHEA:21817"/>
    </physiologicalReaction>
</comment>
<dbReference type="SUPFAM" id="SSF51905">
    <property type="entry name" value="FAD/NAD(P)-binding domain"/>
    <property type="match status" value="1"/>
</dbReference>
<evidence type="ECO:0000256" key="8">
    <source>
        <dbReference type="ARBA" id="ARBA00039101"/>
    </source>
</evidence>
<dbReference type="PANTHER" id="PTHR11530:SF11">
    <property type="entry name" value="D-ASPARTATE OXIDASE"/>
    <property type="match status" value="1"/>
</dbReference>
<comment type="similarity">
    <text evidence="3">Belongs to the DAMOX/DASOX family.</text>
</comment>
<dbReference type="GO" id="GO:0071949">
    <property type="term" value="F:FAD binding"/>
    <property type="evidence" value="ECO:0007669"/>
    <property type="project" value="InterPro"/>
</dbReference>
<dbReference type="PANTHER" id="PTHR11530">
    <property type="entry name" value="D-AMINO ACID OXIDASE"/>
    <property type="match status" value="1"/>
</dbReference>
<dbReference type="GO" id="GO:0009228">
    <property type="term" value="P:thiamine biosynthetic process"/>
    <property type="evidence" value="ECO:0007669"/>
    <property type="project" value="UniProtKB-KW"/>
</dbReference>
<keyword evidence="13" id="KW-1185">Reference proteome</keyword>
<evidence type="ECO:0000256" key="7">
    <source>
        <dbReference type="ARBA" id="ARBA00023002"/>
    </source>
</evidence>
<dbReference type="InterPro" id="IPR023209">
    <property type="entry name" value="DAO"/>
</dbReference>
<dbReference type="EC" id="1.4.3.3" evidence="8"/>
<comment type="caution">
    <text evidence="12">The sequence shown here is derived from an EMBL/GenBank/DDBJ whole genome shotgun (WGS) entry which is preliminary data.</text>
</comment>
<dbReference type="NCBIfam" id="TIGR02352">
    <property type="entry name" value="thiamin_ThiO"/>
    <property type="match status" value="1"/>
</dbReference>